<organism evidence="2 3">
    <name type="scientific">Marasmius tenuissimus</name>
    <dbReference type="NCBI Taxonomy" id="585030"/>
    <lineage>
        <taxon>Eukaryota</taxon>
        <taxon>Fungi</taxon>
        <taxon>Dikarya</taxon>
        <taxon>Basidiomycota</taxon>
        <taxon>Agaricomycotina</taxon>
        <taxon>Agaricomycetes</taxon>
        <taxon>Agaricomycetidae</taxon>
        <taxon>Agaricales</taxon>
        <taxon>Marasmiineae</taxon>
        <taxon>Marasmiaceae</taxon>
        <taxon>Marasmius</taxon>
    </lineage>
</organism>
<comment type="caution">
    <text evidence="2">The sequence shown here is derived from an EMBL/GenBank/DDBJ whole genome shotgun (WGS) entry which is preliminary data.</text>
</comment>
<feature type="region of interest" description="Disordered" evidence="1">
    <location>
        <begin position="1"/>
        <end position="143"/>
    </location>
</feature>
<gene>
    <name evidence="2" type="ORF">AAF712_008302</name>
</gene>
<sequence>MFSRQAPRTLLLASRSLRQQGPVASTGVAHLHTTSRQLNQKSGQHTTDSYSKDVDSTPPDDSKIHRVDPGSENVQKPHEPPSGKWSKTGAETAYQHVSKSEPYKAPGEDSRYGGKEEYDKDKGPETSGTGSGPTGKAKGGMKP</sequence>
<dbReference type="Proteomes" id="UP001437256">
    <property type="component" value="Unassembled WGS sequence"/>
</dbReference>
<accession>A0ABR2ZSW8</accession>
<feature type="compositionally biased region" description="Basic and acidic residues" evidence="1">
    <location>
        <begin position="50"/>
        <end position="81"/>
    </location>
</feature>
<keyword evidence="3" id="KW-1185">Reference proteome</keyword>
<dbReference type="EMBL" id="JBBXMP010000057">
    <property type="protein sequence ID" value="KAL0064755.1"/>
    <property type="molecule type" value="Genomic_DNA"/>
</dbReference>
<evidence type="ECO:0000256" key="1">
    <source>
        <dbReference type="SAM" id="MobiDB-lite"/>
    </source>
</evidence>
<feature type="compositionally biased region" description="Polar residues" evidence="1">
    <location>
        <begin position="32"/>
        <end position="49"/>
    </location>
</feature>
<evidence type="ECO:0000313" key="3">
    <source>
        <dbReference type="Proteomes" id="UP001437256"/>
    </source>
</evidence>
<name>A0ABR2ZSW8_9AGAR</name>
<proteinExistence type="predicted"/>
<reference evidence="2 3" key="1">
    <citation type="submission" date="2024-05" db="EMBL/GenBank/DDBJ databases">
        <title>A draft genome resource for the thread blight pathogen Marasmius tenuissimus strain MS-2.</title>
        <authorList>
            <person name="Yulfo-Soto G.E."/>
            <person name="Baruah I.K."/>
            <person name="Amoako-Attah I."/>
            <person name="Bukari Y."/>
            <person name="Meinhardt L.W."/>
            <person name="Bailey B.A."/>
            <person name="Cohen S.P."/>
        </authorList>
    </citation>
    <scope>NUCLEOTIDE SEQUENCE [LARGE SCALE GENOMIC DNA]</scope>
    <source>
        <strain evidence="2 3">MS-2</strain>
    </source>
</reference>
<evidence type="ECO:0000313" key="2">
    <source>
        <dbReference type="EMBL" id="KAL0064755.1"/>
    </source>
</evidence>
<feature type="compositionally biased region" description="Basic and acidic residues" evidence="1">
    <location>
        <begin position="98"/>
        <end position="124"/>
    </location>
</feature>
<protein>
    <submittedName>
        <fullName evidence="2">Uncharacterized protein</fullName>
    </submittedName>
</protein>